<dbReference type="AlphaFoldDB" id="Q2NAR7"/>
<gene>
    <name evidence="9" type="ordered locus">ELI_05660</name>
</gene>
<evidence type="ECO:0000256" key="5">
    <source>
        <dbReference type="ARBA" id="ARBA00023098"/>
    </source>
</evidence>
<proteinExistence type="predicted"/>
<evidence type="ECO:0000256" key="7">
    <source>
        <dbReference type="SAM" id="Phobius"/>
    </source>
</evidence>
<evidence type="ECO:0000256" key="3">
    <source>
        <dbReference type="ARBA" id="ARBA00022989"/>
    </source>
</evidence>
<keyword evidence="3 7" id="KW-1133">Transmembrane helix</keyword>
<accession>Q2NAR7</accession>
<dbReference type="PANTHER" id="PTHR21624:SF1">
    <property type="entry name" value="ALKYLGLYCEROL MONOOXYGENASE"/>
    <property type="match status" value="1"/>
</dbReference>
<evidence type="ECO:0000256" key="2">
    <source>
        <dbReference type="ARBA" id="ARBA00022692"/>
    </source>
</evidence>
<dbReference type="eggNOG" id="COG3000">
    <property type="taxonomic scope" value="Bacteria"/>
</dbReference>
<protein>
    <submittedName>
        <fullName evidence="9">Putative membrane protein</fullName>
    </submittedName>
</protein>
<sequence>MESIESAIAFIGGPAALWILASVYFGSVIVERVWALWGNPDYDNKDALCSIGLNLISSVLNLVIAILIPLALYVAVFDNLRLVSEMSLLLAIPLAFLFHELAYYWDHRLAHRIGLLWAFHAIHHSSNEFNHSTAARGFVFDGQLKNLFALPAAFVGIDPVVYIAVSVCTNAFGIWNHASYVPRMGWIDRVLMTPKMHKVHHANQPQYIDRNYSQVTLLYDRLFGSVAHLAEEPDPGLVKRVYDNNPLTAQFAGLKQLKDRMDHAERWQDKLAYLWRPPEWSHDGVCRSDCPKYGALPAS</sequence>
<evidence type="ECO:0000256" key="1">
    <source>
        <dbReference type="ARBA" id="ARBA00004127"/>
    </source>
</evidence>
<dbReference type="KEGG" id="eli:ELI_05660"/>
<dbReference type="GO" id="GO:0050479">
    <property type="term" value="F:glyceryl-ether monooxygenase activity"/>
    <property type="evidence" value="ECO:0007669"/>
    <property type="project" value="TreeGrafter"/>
</dbReference>
<feature type="domain" description="Fatty acid hydroxylase" evidence="8">
    <location>
        <begin position="93"/>
        <end position="225"/>
    </location>
</feature>
<dbReference type="HOGENOM" id="CLU_033631_1_1_5"/>
<dbReference type="RefSeq" id="WP_011414060.1">
    <property type="nucleotide sequence ID" value="NC_007722.1"/>
</dbReference>
<keyword evidence="4" id="KW-0560">Oxidoreductase</keyword>
<keyword evidence="10" id="KW-1185">Reference proteome</keyword>
<dbReference type="Pfam" id="PF04116">
    <property type="entry name" value="FA_hydroxylase"/>
    <property type="match status" value="1"/>
</dbReference>
<feature type="transmembrane region" description="Helical" evidence="7">
    <location>
        <begin position="50"/>
        <end position="76"/>
    </location>
</feature>
<dbReference type="EMBL" id="CP000157">
    <property type="protein sequence ID" value="ABC63224.1"/>
    <property type="molecule type" value="Genomic_DNA"/>
</dbReference>
<comment type="subcellular location">
    <subcellularLocation>
        <location evidence="1">Endomembrane system</location>
        <topology evidence="1">Multi-pass membrane protein</topology>
    </subcellularLocation>
</comment>
<evidence type="ECO:0000313" key="9">
    <source>
        <dbReference type="EMBL" id="ABC63224.1"/>
    </source>
</evidence>
<feature type="transmembrane region" description="Helical" evidence="7">
    <location>
        <begin position="88"/>
        <end position="105"/>
    </location>
</feature>
<keyword evidence="6 7" id="KW-0472">Membrane</keyword>
<dbReference type="GO" id="GO:0005506">
    <property type="term" value="F:iron ion binding"/>
    <property type="evidence" value="ECO:0007669"/>
    <property type="project" value="InterPro"/>
</dbReference>
<name>Q2NAR7_ERYLH</name>
<dbReference type="GO" id="GO:0006643">
    <property type="term" value="P:membrane lipid metabolic process"/>
    <property type="evidence" value="ECO:0007669"/>
    <property type="project" value="TreeGrafter"/>
</dbReference>
<evidence type="ECO:0000259" key="8">
    <source>
        <dbReference type="Pfam" id="PF04116"/>
    </source>
</evidence>
<dbReference type="GO" id="GO:0012505">
    <property type="term" value="C:endomembrane system"/>
    <property type="evidence" value="ECO:0007669"/>
    <property type="project" value="UniProtKB-SubCell"/>
</dbReference>
<organism evidence="9 10">
    <name type="scientific">Erythrobacter litoralis (strain HTCC2594)</name>
    <dbReference type="NCBI Taxonomy" id="314225"/>
    <lineage>
        <taxon>Bacteria</taxon>
        <taxon>Pseudomonadati</taxon>
        <taxon>Pseudomonadota</taxon>
        <taxon>Alphaproteobacteria</taxon>
        <taxon>Sphingomonadales</taxon>
        <taxon>Erythrobacteraceae</taxon>
        <taxon>Erythrobacter/Porphyrobacter group</taxon>
        <taxon>Erythrobacter</taxon>
    </lineage>
</organism>
<feature type="transmembrane region" description="Helical" evidence="7">
    <location>
        <begin position="7"/>
        <end position="30"/>
    </location>
</feature>
<dbReference type="GO" id="GO:0016020">
    <property type="term" value="C:membrane"/>
    <property type="evidence" value="ECO:0007669"/>
    <property type="project" value="GOC"/>
</dbReference>
<keyword evidence="5" id="KW-0443">Lipid metabolism</keyword>
<dbReference type="Proteomes" id="UP000008808">
    <property type="component" value="Chromosome"/>
</dbReference>
<dbReference type="InterPro" id="IPR006694">
    <property type="entry name" value="Fatty_acid_hydroxylase"/>
</dbReference>
<dbReference type="STRING" id="314225.ELI_05660"/>
<dbReference type="GO" id="GO:0008610">
    <property type="term" value="P:lipid biosynthetic process"/>
    <property type="evidence" value="ECO:0007669"/>
    <property type="project" value="InterPro"/>
</dbReference>
<dbReference type="PANTHER" id="PTHR21624">
    <property type="entry name" value="STEROL DESATURASE-RELATED PROTEIN"/>
    <property type="match status" value="1"/>
</dbReference>
<reference evidence="10" key="1">
    <citation type="journal article" date="2009" name="J. Bacteriol.">
        <title>Complete genome sequence of Erythrobacter litoralis HTCC2594.</title>
        <authorList>
            <person name="Oh H.M."/>
            <person name="Giovannoni S.J."/>
            <person name="Ferriera S."/>
            <person name="Johnson J."/>
            <person name="Cho J.C."/>
        </authorList>
    </citation>
    <scope>NUCLEOTIDE SEQUENCE [LARGE SCALE GENOMIC DNA]</scope>
    <source>
        <strain evidence="10">HTCC2594</strain>
    </source>
</reference>
<dbReference type="OrthoDB" id="9770329at2"/>
<keyword evidence="2 7" id="KW-0812">Transmembrane</keyword>
<evidence type="ECO:0000256" key="4">
    <source>
        <dbReference type="ARBA" id="ARBA00023002"/>
    </source>
</evidence>
<evidence type="ECO:0000256" key="6">
    <source>
        <dbReference type="ARBA" id="ARBA00023136"/>
    </source>
</evidence>
<evidence type="ECO:0000313" key="10">
    <source>
        <dbReference type="Proteomes" id="UP000008808"/>
    </source>
</evidence>
<dbReference type="InterPro" id="IPR051689">
    <property type="entry name" value="Sterol_desaturase/TMEM195"/>
</dbReference>